<proteinExistence type="predicted"/>
<reference evidence="1" key="1">
    <citation type="journal article" date="2014" name="Int. J. Syst. Evol. Microbiol.">
        <title>Complete genome sequence of Corynebacterium casei LMG S-19264T (=DSM 44701T), isolated from a smear-ripened cheese.</title>
        <authorList>
            <consortium name="US DOE Joint Genome Institute (JGI-PGF)"/>
            <person name="Walter F."/>
            <person name="Albersmeier A."/>
            <person name="Kalinowski J."/>
            <person name="Ruckert C."/>
        </authorList>
    </citation>
    <scope>NUCLEOTIDE SEQUENCE</scope>
    <source>
        <strain evidence="1">KCTC 42650</strain>
    </source>
</reference>
<dbReference type="NCBIfam" id="NF047331">
    <property type="entry name" value="phage_HTJ"/>
    <property type="match status" value="1"/>
</dbReference>
<gene>
    <name evidence="1" type="ORF">GCM10017056_47540</name>
</gene>
<name>A0A8J3H335_9RHOB</name>
<sequence length="67" mass="7409">MAWTQIELDALKSAYAAGTVVVQYDGKRIEYGSEADLLRRIRTIEAEISSQGGKAKPRVGYATFSRD</sequence>
<accession>A0A8J3H335</accession>
<reference evidence="1" key="2">
    <citation type="submission" date="2020-09" db="EMBL/GenBank/DDBJ databases">
        <authorList>
            <person name="Sun Q."/>
            <person name="Kim S."/>
        </authorList>
    </citation>
    <scope>NUCLEOTIDE SEQUENCE</scope>
    <source>
        <strain evidence="1">KCTC 42650</strain>
    </source>
</reference>
<dbReference type="EMBL" id="BNCJ01000027">
    <property type="protein sequence ID" value="GHF71116.1"/>
    <property type="molecule type" value="Genomic_DNA"/>
</dbReference>
<evidence type="ECO:0000313" key="2">
    <source>
        <dbReference type="Proteomes" id="UP000626220"/>
    </source>
</evidence>
<dbReference type="AlphaFoldDB" id="A0A8J3H335"/>
<dbReference type="Proteomes" id="UP000626220">
    <property type="component" value="Unassembled WGS sequence"/>
</dbReference>
<comment type="caution">
    <text evidence="1">The sequence shown here is derived from an EMBL/GenBank/DDBJ whole genome shotgun (WGS) entry which is preliminary data.</text>
</comment>
<keyword evidence="2" id="KW-1185">Reference proteome</keyword>
<dbReference type="RefSeq" id="WP_189682630.1">
    <property type="nucleotide sequence ID" value="NZ_BNCJ01000027.1"/>
</dbReference>
<evidence type="ECO:0000313" key="1">
    <source>
        <dbReference type="EMBL" id="GHF71116.1"/>
    </source>
</evidence>
<organism evidence="1 2">
    <name type="scientific">Seohaeicola zhoushanensis</name>
    <dbReference type="NCBI Taxonomy" id="1569283"/>
    <lineage>
        <taxon>Bacteria</taxon>
        <taxon>Pseudomonadati</taxon>
        <taxon>Pseudomonadota</taxon>
        <taxon>Alphaproteobacteria</taxon>
        <taxon>Rhodobacterales</taxon>
        <taxon>Roseobacteraceae</taxon>
        <taxon>Seohaeicola</taxon>
    </lineage>
</organism>
<protein>
    <submittedName>
        <fullName evidence="1">Uncharacterized protein</fullName>
    </submittedName>
</protein>